<feature type="domain" description="ACB" evidence="2">
    <location>
        <begin position="11"/>
        <end position="99"/>
    </location>
</feature>
<name>A0A8S1EUZ3_9PELO</name>
<gene>
    <name evidence="3" type="ORF">CBOVIS_LOCUS6251</name>
</gene>
<organism evidence="3 4">
    <name type="scientific">Caenorhabditis bovis</name>
    <dbReference type="NCBI Taxonomy" id="2654633"/>
    <lineage>
        <taxon>Eukaryota</taxon>
        <taxon>Metazoa</taxon>
        <taxon>Ecdysozoa</taxon>
        <taxon>Nematoda</taxon>
        <taxon>Chromadorea</taxon>
        <taxon>Rhabditida</taxon>
        <taxon>Rhabditina</taxon>
        <taxon>Rhabditomorpha</taxon>
        <taxon>Rhabditoidea</taxon>
        <taxon>Rhabditidae</taxon>
        <taxon>Peloderinae</taxon>
        <taxon>Caenorhabditis</taxon>
    </lineage>
</organism>
<dbReference type="PANTHER" id="PTHR23310:SF138">
    <property type="entry name" value="ACB DOMAIN-CONTAINING PROTEIN"/>
    <property type="match status" value="1"/>
</dbReference>
<dbReference type="Proteomes" id="UP000494206">
    <property type="component" value="Unassembled WGS sequence"/>
</dbReference>
<dbReference type="SUPFAM" id="SSF47027">
    <property type="entry name" value="Acyl-CoA binding protein"/>
    <property type="match status" value="1"/>
</dbReference>
<dbReference type="InterPro" id="IPR000582">
    <property type="entry name" value="Acyl-CoA-binding_protein"/>
</dbReference>
<dbReference type="InterPro" id="IPR014352">
    <property type="entry name" value="FERM/acyl-CoA-bd_prot_sf"/>
</dbReference>
<dbReference type="Pfam" id="PF00887">
    <property type="entry name" value="ACBP"/>
    <property type="match status" value="1"/>
</dbReference>
<dbReference type="GO" id="GO:0006631">
    <property type="term" value="P:fatty acid metabolic process"/>
    <property type="evidence" value="ECO:0007669"/>
    <property type="project" value="TreeGrafter"/>
</dbReference>
<evidence type="ECO:0000256" key="1">
    <source>
        <dbReference type="ARBA" id="ARBA00023121"/>
    </source>
</evidence>
<dbReference type="PROSITE" id="PS51228">
    <property type="entry name" value="ACB_2"/>
    <property type="match status" value="1"/>
</dbReference>
<proteinExistence type="predicted"/>
<dbReference type="PRINTS" id="PR00689">
    <property type="entry name" value="ACOABINDINGP"/>
</dbReference>
<dbReference type="InterPro" id="IPR035984">
    <property type="entry name" value="Acyl-CoA-binding_sf"/>
</dbReference>
<comment type="caution">
    <text evidence="3">The sequence shown here is derived from an EMBL/GenBank/DDBJ whole genome shotgun (WGS) entry which is preliminary data.</text>
</comment>
<evidence type="ECO:0000313" key="3">
    <source>
        <dbReference type="EMBL" id="CAB3403840.1"/>
    </source>
</evidence>
<dbReference type="Gene3D" id="1.20.80.10">
    <property type="match status" value="1"/>
</dbReference>
<dbReference type="PANTHER" id="PTHR23310">
    <property type="entry name" value="ACYL-COA-BINDING PROTEIN, ACBP"/>
    <property type="match status" value="1"/>
</dbReference>
<keyword evidence="4" id="KW-1185">Reference proteome</keyword>
<keyword evidence="1" id="KW-0446">Lipid-binding</keyword>
<protein>
    <recommendedName>
        <fullName evidence="2">ACB domain-containing protein</fullName>
    </recommendedName>
</protein>
<dbReference type="AlphaFoldDB" id="A0A8S1EUZ3"/>
<reference evidence="3 4" key="1">
    <citation type="submission" date="2020-04" db="EMBL/GenBank/DDBJ databases">
        <authorList>
            <person name="Laetsch R D."/>
            <person name="Stevens L."/>
            <person name="Kumar S."/>
            <person name="Blaxter L. M."/>
        </authorList>
    </citation>
    <scope>NUCLEOTIDE SEQUENCE [LARGE SCALE GENOMIC DNA]</scope>
</reference>
<evidence type="ECO:0000313" key="4">
    <source>
        <dbReference type="Proteomes" id="UP000494206"/>
    </source>
</evidence>
<sequence length="115" mass="13618">MPISELEKKHTGLTFEIAAEEMRRLKSPPAEREQMKLYGLYKQALHGDIPTEDIYPVPVGDEIGMKKYAAWKAQKGKTREKCREEYVRLAEEMIKKYHRTIIRTKWNSEVWSVDY</sequence>
<accession>A0A8S1EUZ3</accession>
<dbReference type="EMBL" id="CADEPM010000004">
    <property type="protein sequence ID" value="CAB3403840.1"/>
    <property type="molecule type" value="Genomic_DNA"/>
</dbReference>
<dbReference type="OrthoDB" id="346910at2759"/>
<evidence type="ECO:0000259" key="2">
    <source>
        <dbReference type="PROSITE" id="PS51228"/>
    </source>
</evidence>
<dbReference type="GO" id="GO:0000062">
    <property type="term" value="F:fatty-acyl-CoA binding"/>
    <property type="evidence" value="ECO:0007669"/>
    <property type="project" value="InterPro"/>
</dbReference>